<keyword evidence="2 5" id="KW-0378">Hydrolase</keyword>
<dbReference type="InterPro" id="IPR029058">
    <property type="entry name" value="AB_hydrolase_fold"/>
</dbReference>
<keyword evidence="3" id="KW-0732">Signal</keyword>
<reference evidence="5 6" key="1">
    <citation type="submission" date="2020-05" db="EMBL/GenBank/DDBJ databases">
        <title>Genomic Encyclopedia of Type Strains, Phase IV (KMG-V): Genome sequencing to study the core and pangenomes of soil and plant-associated prokaryotes.</title>
        <authorList>
            <person name="Whitman W."/>
        </authorList>
    </citation>
    <scope>NUCLEOTIDE SEQUENCE [LARGE SCALE GENOMIC DNA]</scope>
    <source>
        <strain evidence="5 6">9A</strain>
    </source>
</reference>
<dbReference type="PRINTS" id="PR00793">
    <property type="entry name" value="PROAMNOPTASE"/>
</dbReference>
<evidence type="ECO:0000313" key="5">
    <source>
        <dbReference type="EMBL" id="NRT19735.1"/>
    </source>
</evidence>
<keyword evidence="6" id="KW-1185">Reference proteome</keyword>
<dbReference type="PANTHER" id="PTHR43798">
    <property type="entry name" value="MONOACYLGLYCEROL LIPASE"/>
    <property type="match status" value="1"/>
</dbReference>
<dbReference type="GO" id="GO:0004177">
    <property type="term" value="F:aminopeptidase activity"/>
    <property type="evidence" value="ECO:0007669"/>
    <property type="project" value="UniProtKB-KW"/>
</dbReference>
<evidence type="ECO:0000256" key="3">
    <source>
        <dbReference type="SAM" id="SignalP"/>
    </source>
</evidence>
<feature type="domain" description="AB hydrolase-1" evidence="4">
    <location>
        <begin position="61"/>
        <end position="304"/>
    </location>
</feature>
<sequence>MKLKLFGMRGPAGFPAALLALLLAGPGPAAGQALPHQAGKIPTAQVALAYETFGAPGSALPLLVVNGGPGLSHAYLLPTDVWRQLAQKRRVIFYDQRGTGASRPVQAGAPQTLAAQVADLEALRQGLNLPQVLLLGDSYGGLLSIAYASAYPQHVAKLILSDAAGSNLRTLVHLFDEVFPETMAAEKQQQPPPVVTQAAAEASMRTHFNLLFYSAAQRDRYFQKLGPIHNVGLEPAVGQAVGEDASQADFTPKLAGFTFPTLVLTGRYDMNVAPLTAWRLQQAIPGAKLVFFEQSGHFPWFEEPAKYRAVVEQFLDGPAR</sequence>
<dbReference type="InterPro" id="IPR000073">
    <property type="entry name" value="AB_hydrolase_1"/>
</dbReference>
<keyword evidence="5" id="KW-0031">Aminopeptidase</keyword>
<dbReference type="PANTHER" id="PTHR43798:SF33">
    <property type="entry name" value="HYDROLASE, PUTATIVE (AFU_ORTHOLOGUE AFUA_2G14860)-RELATED"/>
    <property type="match status" value="1"/>
</dbReference>
<dbReference type="InterPro" id="IPR050266">
    <property type="entry name" value="AB_hydrolase_sf"/>
</dbReference>
<evidence type="ECO:0000256" key="2">
    <source>
        <dbReference type="ARBA" id="ARBA00022801"/>
    </source>
</evidence>
<dbReference type="Pfam" id="PF00561">
    <property type="entry name" value="Abhydrolase_1"/>
    <property type="match status" value="1"/>
</dbReference>
<accession>A0ABX2FRD1</accession>
<keyword evidence="5" id="KW-0645">Protease</keyword>
<comment type="similarity">
    <text evidence="1">Belongs to the peptidase S33 family.</text>
</comment>
<dbReference type="SUPFAM" id="SSF53474">
    <property type="entry name" value="alpha/beta-Hydrolases"/>
    <property type="match status" value="1"/>
</dbReference>
<dbReference type="PRINTS" id="PR00111">
    <property type="entry name" value="ABHYDROLASE"/>
</dbReference>
<evidence type="ECO:0000259" key="4">
    <source>
        <dbReference type="Pfam" id="PF00561"/>
    </source>
</evidence>
<dbReference type="Proteomes" id="UP000779507">
    <property type="component" value="Unassembled WGS sequence"/>
</dbReference>
<dbReference type="EC" id="3.4.11.5" evidence="5"/>
<dbReference type="Gene3D" id="3.40.50.1820">
    <property type="entry name" value="alpha/beta hydrolase"/>
    <property type="match status" value="1"/>
</dbReference>
<dbReference type="InterPro" id="IPR002410">
    <property type="entry name" value="Peptidase_S33"/>
</dbReference>
<dbReference type="EMBL" id="JABSNP010000011">
    <property type="protein sequence ID" value="NRT19735.1"/>
    <property type="molecule type" value="Genomic_DNA"/>
</dbReference>
<proteinExistence type="inferred from homology"/>
<feature type="signal peptide" evidence="3">
    <location>
        <begin position="1"/>
        <end position="29"/>
    </location>
</feature>
<dbReference type="RefSeq" id="WP_173810448.1">
    <property type="nucleotide sequence ID" value="NZ_JABSNP010000011.1"/>
</dbReference>
<organism evidence="5 6">
    <name type="scientific">Hymenobacter caeli</name>
    <dbReference type="NCBI Taxonomy" id="2735894"/>
    <lineage>
        <taxon>Bacteria</taxon>
        <taxon>Pseudomonadati</taxon>
        <taxon>Bacteroidota</taxon>
        <taxon>Cytophagia</taxon>
        <taxon>Cytophagales</taxon>
        <taxon>Hymenobacteraceae</taxon>
        <taxon>Hymenobacter</taxon>
    </lineage>
</organism>
<comment type="caution">
    <text evidence="5">The sequence shown here is derived from an EMBL/GenBank/DDBJ whole genome shotgun (WGS) entry which is preliminary data.</text>
</comment>
<name>A0ABX2FRD1_9BACT</name>
<gene>
    <name evidence="5" type="ORF">HNP98_002569</name>
</gene>
<evidence type="ECO:0000313" key="6">
    <source>
        <dbReference type="Proteomes" id="UP000779507"/>
    </source>
</evidence>
<protein>
    <submittedName>
        <fullName evidence="5">Proline iminopeptidase</fullName>
        <ecNumber evidence="5">3.4.11.5</ecNumber>
    </submittedName>
</protein>
<feature type="chain" id="PRO_5047190414" evidence="3">
    <location>
        <begin position="30"/>
        <end position="320"/>
    </location>
</feature>
<evidence type="ECO:0000256" key="1">
    <source>
        <dbReference type="ARBA" id="ARBA00010088"/>
    </source>
</evidence>